<keyword evidence="6" id="KW-1185">Reference proteome</keyword>
<sequence length="297" mass="32281">MVSSVSPLISVAELFQRMDDPALAIFDTSVALPSPRFDGDYRVESGLAQWSEGHIPTAHHLDLTHDLADTSASFSFALPPLEELATRFALLGITQQVTPVLYDKSDGFWAARVWWMLRSVGITARILDGGYSAWCNAGKPVEKSTSQVNRLSKQTSIPHSTFITQPDLWCDREQVIRIVNGDAEGTLVCGLSQSVFNGTAPTRYSRRGHIPGSLNLPARALLDNNGCYRPVSELQDVLQPLLTRTPRPLVLYCGGGISAAVLAVALTLIGQTALCIYDGSLQEWSADPTLPLMTNPC</sequence>
<evidence type="ECO:0000256" key="1">
    <source>
        <dbReference type="ARBA" id="ARBA00022679"/>
    </source>
</evidence>
<accession>A0ABT1F282</accession>
<protein>
    <submittedName>
        <fullName evidence="5">Rhodanese-like domain-containing protein</fullName>
    </submittedName>
</protein>
<keyword evidence="3" id="KW-0472">Membrane</keyword>
<dbReference type="InterPro" id="IPR045078">
    <property type="entry name" value="TST/MPST-like"/>
</dbReference>
<evidence type="ECO:0000313" key="6">
    <source>
        <dbReference type="Proteomes" id="UP001523528"/>
    </source>
</evidence>
<proteinExistence type="predicted"/>
<organism evidence="5 6">
    <name type="scientific">Acetobacter lambici</name>
    <dbReference type="NCBI Taxonomy" id="1332824"/>
    <lineage>
        <taxon>Bacteria</taxon>
        <taxon>Pseudomonadati</taxon>
        <taxon>Pseudomonadota</taxon>
        <taxon>Alphaproteobacteria</taxon>
        <taxon>Acetobacterales</taxon>
        <taxon>Acetobacteraceae</taxon>
        <taxon>Acetobacter</taxon>
    </lineage>
</organism>
<dbReference type="Gene3D" id="3.40.250.10">
    <property type="entry name" value="Rhodanese-like domain"/>
    <property type="match status" value="2"/>
</dbReference>
<gene>
    <name evidence="5" type="ORF">NKW50_11900</name>
</gene>
<dbReference type="EMBL" id="JAMYZZ010000026">
    <property type="protein sequence ID" value="MCP1259296.1"/>
    <property type="molecule type" value="Genomic_DNA"/>
</dbReference>
<dbReference type="SUPFAM" id="SSF52821">
    <property type="entry name" value="Rhodanese/Cell cycle control phosphatase"/>
    <property type="match status" value="2"/>
</dbReference>
<dbReference type="Proteomes" id="UP001523528">
    <property type="component" value="Unassembled WGS sequence"/>
</dbReference>
<dbReference type="SMART" id="SM00450">
    <property type="entry name" value="RHOD"/>
    <property type="match status" value="2"/>
</dbReference>
<comment type="caution">
    <text evidence="5">The sequence shown here is derived from an EMBL/GenBank/DDBJ whole genome shotgun (WGS) entry which is preliminary data.</text>
</comment>
<dbReference type="CDD" id="cd01448">
    <property type="entry name" value="TST_Repeat_1"/>
    <property type="match status" value="1"/>
</dbReference>
<feature type="domain" description="Rhodanese" evidence="4">
    <location>
        <begin position="206"/>
        <end position="293"/>
    </location>
</feature>
<evidence type="ECO:0000256" key="2">
    <source>
        <dbReference type="ARBA" id="ARBA00022737"/>
    </source>
</evidence>
<reference evidence="5 6" key="1">
    <citation type="submission" date="2022-06" db="EMBL/GenBank/DDBJ databases">
        <title>Acetobacer genomes from food samples.</title>
        <authorList>
            <person name="Sombolestani A."/>
        </authorList>
    </citation>
    <scope>NUCLEOTIDE SEQUENCE [LARGE SCALE GENOMIC DNA]</scope>
    <source>
        <strain evidence="5 6">R-83285</strain>
    </source>
</reference>
<evidence type="ECO:0000313" key="5">
    <source>
        <dbReference type="EMBL" id="MCP1259296.1"/>
    </source>
</evidence>
<keyword evidence="2" id="KW-0677">Repeat</keyword>
<dbReference type="PANTHER" id="PTHR11364">
    <property type="entry name" value="THIOSULFATE SULFERTANSFERASE"/>
    <property type="match status" value="1"/>
</dbReference>
<keyword evidence="1" id="KW-0808">Transferase</keyword>
<evidence type="ECO:0000256" key="3">
    <source>
        <dbReference type="SAM" id="Phobius"/>
    </source>
</evidence>
<dbReference type="PROSITE" id="PS50206">
    <property type="entry name" value="RHODANESE_3"/>
    <property type="match status" value="2"/>
</dbReference>
<keyword evidence="3" id="KW-0812">Transmembrane</keyword>
<name>A0ABT1F282_9PROT</name>
<dbReference type="InterPro" id="IPR036873">
    <property type="entry name" value="Rhodanese-like_dom_sf"/>
</dbReference>
<feature type="transmembrane region" description="Helical" evidence="3">
    <location>
        <begin position="249"/>
        <end position="269"/>
    </location>
</feature>
<evidence type="ECO:0000259" key="4">
    <source>
        <dbReference type="PROSITE" id="PS50206"/>
    </source>
</evidence>
<dbReference type="PANTHER" id="PTHR11364:SF27">
    <property type="entry name" value="SULFURTRANSFERASE"/>
    <property type="match status" value="1"/>
</dbReference>
<keyword evidence="3" id="KW-1133">Transmembrane helix</keyword>
<dbReference type="Pfam" id="PF00581">
    <property type="entry name" value="Rhodanese"/>
    <property type="match status" value="2"/>
</dbReference>
<dbReference type="RefSeq" id="WP_165992330.1">
    <property type="nucleotide sequence ID" value="NZ_JAMYZY010000030.1"/>
</dbReference>
<dbReference type="InterPro" id="IPR001763">
    <property type="entry name" value="Rhodanese-like_dom"/>
</dbReference>
<feature type="domain" description="Rhodanese" evidence="4">
    <location>
        <begin position="36"/>
        <end position="143"/>
    </location>
</feature>